<dbReference type="RefSeq" id="WP_307257467.1">
    <property type="nucleotide sequence ID" value="NZ_JAUSUC010000020.1"/>
</dbReference>
<reference evidence="2" key="1">
    <citation type="submission" date="2023-07" db="EMBL/GenBank/DDBJ databases">
        <title>Genomic Encyclopedia of Type Strains, Phase IV (KMG-IV): sequencing the most valuable type-strain genomes for metagenomic binning, comparative biology and taxonomic classification.</title>
        <authorList>
            <person name="Goeker M."/>
        </authorList>
    </citation>
    <scope>NUCLEOTIDE SEQUENCE</scope>
    <source>
        <strain evidence="2">DSM 23947</strain>
    </source>
</reference>
<dbReference type="InterPro" id="IPR058365">
    <property type="entry name" value="DUF8052"/>
</dbReference>
<accession>A0AAJ1WJ96</accession>
<dbReference type="Proteomes" id="UP001237207">
    <property type="component" value="Unassembled WGS sequence"/>
</dbReference>
<dbReference type="Pfam" id="PF26226">
    <property type="entry name" value="DUF8052"/>
    <property type="match status" value="1"/>
</dbReference>
<name>A0AAJ1WJ96_9BACI</name>
<organism evidence="2 3">
    <name type="scientific">Oikeobacillus pervagus</name>
    <dbReference type="NCBI Taxonomy" id="1325931"/>
    <lineage>
        <taxon>Bacteria</taxon>
        <taxon>Bacillati</taxon>
        <taxon>Bacillota</taxon>
        <taxon>Bacilli</taxon>
        <taxon>Bacillales</taxon>
        <taxon>Bacillaceae</taxon>
        <taxon>Oikeobacillus</taxon>
    </lineage>
</organism>
<proteinExistence type="predicted"/>
<protein>
    <recommendedName>
        <fullName evidence="1">DUF8052 domain-containing protein</fullName>
    </recommendedName>
</protein>
<feature type="domain" description="DUF8052" evidence="1">
    <location>
        <begin position="7"/>
        <end position="164"/>
    </location>
</feature>
<dbReference type="AlphaFoldDB" id="A0AAJ1WJ96"/>
<gene>
    <name evidence="2" type="ORF">J2S13_001877</name>
</gene>
<evidence type="ECO:0000259" key="1">
    <source>
        <dbReference type="Pfam" id="PF26226"/>
    </source>
</evidence>
<sequence length="176" mass="20467">MTTQTPTFIKKLQDTYAPFFNIEENVPLGDTSIDFIAHHLRKDEKYMLSKSIKIWGVENQQIVFVISPKIELSTTWVHQYLHNIIQQADHYIPSHDEHMSTVLIGLIITDQPTDQTLLKEVKKTRKVKFLHYGIHGWIEIYLGLVHVQNQTITIHRKGKPFVSAIGKILKGEREQQ</sequence>
<keyword evidence="3" id="KW-1185">Reference proteome</keyword>
<comment type="caution">
    <text evidence="2">The sequence shown here is derived from an EMBL/GenBank/DDBJ whole genome shotgun (WGS) entry which is preliminary data.</text>
</comment>
<dbReference type="EMBL" id="JAUSUC010000020">
    <property type="protein sequence ID" value="MDQ0215460.1"/>
    <property type="molecule type" value="Genomic_DNA"/>
</dbReference>
<evidence type="ECO:0000313" key="3">
    <source>
        <dbReference type="Proteomes" id="UP001237207"/>
    </source>
</evidence>
<evidence type="ECO:0000313" key="2">
    <source>
        <dbReference type="EMBL" id="MDQ0215460.1"/>
    </source>
</evidence>